<keyword evidence="7" id="KW-0548">Nucleotidyltransferase</keyword>
<feature type="region of interest" description="Disordered" evidence="2">
    <location>
        <begin position="389"/>
        <end position="408"/>
    </location>
</feature>
<dbReference type="Pfam" id="PF13976">
    <property type="entry name" value="gag_pre-integrs"/>
    <property type="match status" value="1"/>
</dbReference>
<dbReference type="Gene3D" id="3.30.420.40">
    <property type="match status" value="1"/>
</dbReference>
<dbReference type="Pfam" id="PF07727">
    <property type="entry name" value="RVT_2"/>
    <property type="match status" value="1"/>
</dbReference>
<dbReference type="PANTHER" id="PTHR32444">
    <property type="entry name" value="BULB-TYPE LECTIN DOMAIN-CONTAINING PROTEIN"/>
    <property type="match status" value="1"/>
</dbReference>
<dbReference type="InterPro" id="IPR003609">
    <property type="entry name" value="Pan_app"/>
</dbReference>
<evidence type="ECO:0000256" key="2">
    <source>
        <dbReference type="SAM" id="MobiDB-lite"/>
    </source>
</evidence>
<keyword evidence="3" id="KW-0812">Transmembrane</keyword>
<keyword evidence="3" id="KW-0472">Membrane</keyword>
<evidence type="ECO:0000259" key="5">
    <source>
        <dbReference type="Pfam" id="PF08276"/>
    </source>
</evidence>
<comment type="similarity">
    <text evidence="1">Belongs to the actin family.</text>
</comment>
<accession>A0A445F251</accession>
<dbReference type="SMART" id="SM00268">
    <property type="entry name" value="ACTIN"/>
    <property type="match status" value="1"/>
</dbReference>
<dbReference type="InterPro" id="IPR025724">
    <property type="entry name" value="GAG-pre-integrase_dom"/>
</dbReference>
<feature type="domain" description="Reverse transcriptase Ty1/copia-type" evidence="4">
    <location>
        <begin position="727"/>
        <end position="807"/>
    </location>
</feature>
<evidence type="ECO:0000256" key="1">
    <source>
        <dbReference type="RuleBase" id="RU000487"/>
    </source>
</evidence>
<evidence type="ECO:0000259" key="6">
    <source>
        <dbReference type="Pfam" id="PF13976"/>
    </source>
</evidence>
<feature type="domain" description="Apple" evidence="5">
    <location>
        <begin position="89"/>
        <end position="115"/>
    </location>
</feature>
<dbReference type="Pfam" id="PF00022">
    <property type="entry name" value="Actin"/>
    <property type="match status" value="1"/>
</dbReference>
<organism evidence="7 8">
    <name type="scientific">Glycine soja</name>
    <name type="common">Wild soybean</name>
    <dbReference type="NCBI Taxonomy" id="3848"/>
    <lineage>
        <taxon>Eukaryota</taxon>
        <taxon>Viridiplantae</taxon>
        <taxon>Streptophyta</taxon>
        <taxon>Embryophyta</taxon>
        <taxon>Tracheophyta</taxon>
        <taxon>Spermatophyta</taxon>
        <taxon>Magnoliopsida</taxon>
        <taxon>eudicotyledons</taxon>
        <taxon>Gunneridae</taxon>
        <taxon>Pentapetalae</taxon>
        <taxon>rosids</taxon>
        <taxon>fabids</taxon>
        <taxon>Fabales</taxon>
        <taxon>Fabaceae</taxon>
        <taxon>Papilionoideae</taxon>
        <taxon>50 kb inversion clade</taxon>
        <taxon>NPAAA clade</taxon>
        <taxon>indigoferoid/millettioid clade</taxon>
        <taxon>Phaseoleae</taxon>
        <taxon>Glycine</taxon>
        <taxon>Glycine subgen. Soja</taxon>
    </lineage>
</organism>
<dbReference type="AlphaFoldDB" id="A0A445F251"/>
<keyword evidence="3" id="KW-1133">Transmembrane helix</keyword>
<sequence length="807" mass="91103">MNSTSFQGLENQKTLKSFWYKEEEEVQRDSRLVKDLCDMGNSPVCSYMQGLQPVHWEEWNNRNWSRGCGRKTPLKIETERAVNSSSSGAENSSCTAYSYTIEIGCMIWYGELVNVQHTKNNLGSLLNIRLADADLDGGEKKTKIWIILVVVVGLICLGIDIFLVWRFKRKPKAISSASGYNNNSEIPVFNLMKSTDLSNISVFGSAIGSMVSRWWVRDCWRRSFYRDGQVATEEVKKSNHVLRVKDAKYHSGNHFGNIDIKKDLYGNIVLSDGSTMFPGIADRMSKEITALAPSSMKIKVVAPPKRKYSVWIGGSILASLSTFQQGTPLISSSVGTHRSLLHFPLVVASISANLNSVPVLNGANFKDWKENMQIVLGCMDLDLTLRIEKPSSPTDSSTSEQRKHHEKWDHSNRMSLMIIKCGIPEVFRGTVSDDIISAKDFLAKIEKSFANSDKAETSTLLQNLISMKYQGKGNVRGYIMGMSNIASKLKALKFELSKDLFIPLVLISLPSQFSQFKISLITVRSRNDSGATTNISVSMQGCLSYRKPIDFERWIYVGDASYGESFNAELRGTKHRINNTNSGVLWHKRLGHISKNGIERLVSSGILDSIDFRSFDVCVECIKGEQRPRPFAKYLEECGIVPQYTMLGSPSMNESLWGEALKTAAYILNRVSTKAATKTPYELQNKLKILKNLCFMSQYLCGDPQEKGEVLFQMIMWYFSRNMRKIMIFKTKRDSNGNVERYKARLVAKGYTQKEGIDFKETFSPVSSKDSFRTIMALVAHYDLELHQMDVKTVFLNGNIDETTYMV</sequence>
<gene>
    <name evidence="7" type="ORF">D0Y65_053452</name>
</gene>
<dbReference type="Pfam" id="PF08276">
    <property type="entry name" value="PAN_2"/>
    <property type="match status" value="1"/>
</dbReference>
<dbReference type="EC" id="2.7.7.7" evidence="7"/>
<feature type="domain" description="GAG-pre-integrase" evidence="6">
    <location>
        <begin position="578"/>
        <end position="626"/>
    </location>
</feature>
<dbReference type="SUPFAM" id="SSF53067">
    <property type="entry name" value="Actin-like ATPase domain"/>
    <property type="match status" value="1"/>
</dbReference>
<dbReference type="InterPro" id="IPR004000">
    <property type="entry name" value="Actin"/>
</dbReference>
<keyword evidence="7" id="KW-0808">Transferase</keyword>
<dbReference type="Proteomes" id="UP000289340">
    <property type="component" value="Chromosome 20"/>
</dbReference>
<evidence type="ECO:0000256" key="3">
    <source>
        <dbReference type="SAM" id="Phobius"/>
    </source>
</evidence>
<dbReference type="EMBL" id="QZWG01000020">
    <property type="protein sequence ID" value="RZB42862.1"/>
    <property type="molecule type" value="Genomic_DNA"/>
</dbReference>
<dbReference type="GO" id="GO:0003887">
    <property type="term" value="F:DNA-directed DNA polymerase activity"/>
    <property type="evidence" value="ECO:0007669"/>
    <property type="project" value="UniProtKB-EC"/>
</dbReference>
<evidence type="ECO:0000313" key="7">
    <source>
        <dbReference type="EMBL" id="RZB42862.1"/>
    </source>
</evidence>
<evidence type="ECO:0000259" key="4">
    <source>
        <dbReference type="Pfam" id="PF07727"/>
    </source>
</evidence>
<feature type="transmembrane region" description="Helical" evidence="3">
    <location>
        <begin position="144"/>
        <end position="165"/>
    </location>
</feature>
<dbReference type="PANTHER" id="PTHR32444:SF235">
    <property type="entry name" value="OS01G0783900 PROTEIN"/>
    <property type="match status" value="1"/>
</dbReference>
<dbReference type="Pfam" id="PF14223">
    <property type="entry name" value="Retrotran_gag_2"/>
    <property type="match status" value="1"/>
</dbReference>
<evidence type="ECO:0000313" key="8">
    <source>
        <dbReference type="Proteomes" id="UP000289340"/>
    </source>
</evidence>
<protein>
    <submittedName>
        <fullName evidence="7">Actin</fullName>
        <ecNumber evidence="7">2.7.7.7</ecNumber>
    </submittedName>
</protein>
<reference evidence="7 8" key="1">
    <citation type="submission" date="2018-09" db="EMBL/GenBank/DDBJ databases">
        <title>A high-quality reference genome of wild soybean provides a powerful tool to mine soybean genomes.</title>
        <authorList>
            <person name="Xie M."/>
            <person name="Chung C.Y.L."/>
            <person name="Li M.-W."/>
            <person name="Wong F.-L."/>
            <person name="Chan T.-F."/>
            <person name="Lam H.-M."/>
        </authorList>
    </citation>
    <scope>NUCLEOTIDE SEQUENCE [LARGE SCALE GENOMIC DNA]</scope>
    <source>
        <strain evidence="8">cv. W05</strain>
        <tissue evidence="7">Hypocotyl of etiolated seedlings</tissue>
    </source>
</reference>
<comment type="caution">
    <text evidence="7">The sequence shown here is derived from an EMBL/GenBank/DDBJ whole genome shotgun (WGS) entry which is preliminary data.</text>
</comment>
<dbReference type="InterPro" id="IPR013103">
    <property type="entry name" value="RVT_2"/>
</dbReference>
<dbReference type="InterPro" id="IPR043129">
    <property type="entry name" value="ATPase_NBD"/>
</dbReference>
<proteinExistence type="inferred from homology"/>
<name>A0A445F251_GLYSO</name>
<keyword evidence="8" id="KW-1185">Reference proteome</keyword>